<protein>
    <submittedName>
        <fullName evidence="6">ZIP Zinc transporter</fullName>
    </submittedName>
</protein>
<dbReference type="Pfam" id="PF02535">
    <property type="entry name" value="Zip"/>
    <property type="match status" value="1"/>
</dbReference>
<evidence type="ECO:0000256" key="5">
    <source>
        <dbReference type="SAM" id="Phobius"/>
    </source>
</evidence>
<reference evidence="7" key="1">
    <citation type="journal article" date="2012" name="Stand. Genomic Sci.">
        <title>Genome sequence of strain HIMB624, a cultured representative from the OM43 clade of marine Betaproteobacteria.</title>
        <authorList>
            <person name="Huggett M.J."/>
            <person name="Hayakawa D.H."/>
            <person name="Rappe M.S."/>
        </authorList>
    </citation>
    <scope>NUCLEOTIDE SEQUENCE [LARGE SCALE GENOMIC DNA]</scope>
    <source>
        <strain evidence="7">KB13</strain>
    </source>
</reference>
<gene>
    <name evidence="6" type="ORF">KB13_306</name>
</gene>
<comment type="subcellular location">
    <subcellularLocation>
        <location evidence="1">Membrane</location>
        <topology evidence="1">Multi-pass membrane protein</topology>
    </subcellularLocation>
</comment>
<evidence type="ECO:0000313" key="6">
    <source>
        <dbReference type="EMBL" id="EDZ64174.1"/>
    </source>
</evidence>
<dbReference type="InterPro" id="IPR003689">
    <property type="entry name" value="ZIP"/>
</dbReference>
<dbReference type="eggNOG" id="COG0428">
    <property type="taxonomic scope" value="Bacteria"/>
</dbReference>
<dbReference type="HOGENOM" id="CLU_015114_0_5_4"/>
<feature type="transmembrane region" description="Helical" evidence="5">
    <location>
        <begin position="235"/>
        <end position="251"/>
    </location>
</feature>
<keyword evidence="4 5" id="KW-0472">Membrane</keyword>
<dbReference type="PANTHER" id="PTHR16950:SF16">
    <property type="entry name" value="ZINC TRANSPORTER ZIP13"/>
    <property type="match status" value="1"/>
</dbReference>
<evidence type="ECO:0000256" key="1">
    <source>
        <dbReference type="ARBA" id="ARBA00004141"/>
    </source>
</evidence>
<organism evidence="6 7">
    <name type="scientific">beta proteobacterium KB13</name>
    <dbReference type="NCBI Taxonomy" id="314607"/>
    <lineage>
        <taxon>Bacteria</taxon>
        <taxon>Pseudomonadati</taxon>
        <taxon>Pseudomonadota</taxon>
        <taxon>Betaproteobacteria</taxon>
        <taxon>Nitrosomonadales</taxon>
        <taxon>OM43 clade</taxon>
    </lineage>
</organism>
<name>B6BTN3_9PROT</name>
<dbReference type="STRING" id="314607.KB13_306"/>
<evidence type="ECO:0000256" key="4">
    <source>
        <dbReference type="ARBA" id="ARBA00023136"/>
    </source>
</evidence>
<dbReference type="Proteomes" id="UP000004188">
    <property type="component" value="Unassembled WGS sequence"/>
</dbReference>
<dbReference type="GO" id="GO:0016020">
    <property type="term" value="C:membrane"/>
    <property type="evidence" value="ECO:0007669"/>
    <property type="project" value="UniProtKB-SubCell"/>
</dbReference>
<feature type="transmembrane region" description="Helical" evidence="5">
    <location>
        <begin position="196"/>
        <end position="214"/>
    </location>
</feature>
<feature type="transmembrane region" description="Helical" evidence="5">
    <location>
        <begin position="36"/>
        <end position="57"/>
    </location>
</feature>
<feature type="transmembrane region" description="Helical" evidence="5">
    <location>
        <begin position="6"/>
        <end position="24"/>
    </location>
</feature>
<dbReference type="GO" id="GO:0046873">
    <property type="term" value="F:metal ion transmembrane transporter activity"/>
    <property type="evidence" value="ECO:0007669"/>
    <property type="project" value="InterPro"/>
</dbReference>
<feature type="transmembrane region" description="Helical" evidence="5">
    <location>
        <begin position="63"/>
        <end position="80"/>
    </location>
</feature>
<dbReference type="EMBL" id="DS995299">
    <property type="protein sequence ID" value="EDZ64174.1"/>
    <property type="molecule type" value="Genomic_DNA"/>
</dbReference>
<keyword evidence="7" id="KW-1185">Reference proteome</keyword>
<evidence type="ECO:0000256" key="3">
    <source>
        <dbReference type="ARBA" id="ARBA00022989"/>
    </source>
</evidence>
<evidence type="ECO:0000256" key="2">
    <source>
        <dbReference type="ARBA" id="ARBA00022692"/>
    </source>
</evidence>
<dbReference type="AlphaFoldDB" id="B6BTN3"/>
<accession>B6BTN3</accession>
<keyword evidence="3 5" id="KW-1133">Transmembrane helix</keyword>
<sequence>MNLLIIIVVCFFGSLLSLTLAFLFSKLKMVNYADYFVSFAVGTLLGAAFLEIIPHAYELSRDLHQISLIVLVGILVFFILEKLLVWRHCHGSHCENHSPVVNHDVKKGSILIIGDCFHNFIDGILIASAFIVDINLGLITALAIIVHEIPQEISNFSILINSGYSLSRTLLMNVITGFAMIIGAILAYFVLNDLEFLIPMILSFAASSMIYVAISDLIPSLHKKVEIKQTFQQTFSIFLGVLIIYFLHSLIH</sequence>
<feature type="transmembrane region" description="Helical" evidence="5">
    <location>
        <begin position="170"/>
        <end position="190"/>
    </location>
</feature>
<proteinExistence type="predicted"/>
<keyword evidence="2 5" id="KW-0812">Transmembrane</keyword>
<dbReference type="PANTHER" id="PTHR16950">
    <property type="entry name" value="ZINC TRANSPORTER SLC39A7 HISTIDINE-RICH MEMBRANE PROTEIN KE4"/>
    <property type="match status" value="1"/>
</dbReference>
<evidence type="ECO:0000313" key="7">
    <source>
        <dbReference type="Proteomes" id="UP000004188"/>
    </source>
</evidence>